<evidence type="ECO:0000313" key="4">
    <source>
        <dbReference type="Proteomes" id="UP000271162"/>
    </source>
</evidence>
<dbReference type="GO" id="GO:0004523">
    <property type="term" value="F:RNA-DNA hybrid ribonuclease activity"/>
    <property type="evidence" value="ECO:0007669"/>
    <property type="project" value="InterPro"/>
</dbReference>
<feature type="domain" description="RNase H type-1" evidence="2">
    <location>
        <begin position="1"/>
        <end position="53"/>
    </location>
</feature>
<dbReference type="Proteomes" id="UP000271162">
    <property type="component" value="Unassembled WGS sequence"/>
</dbReference>
<proteinExistence type="predicted"/>
<dbReference type="InterPro" id="IPR012337">
    <property type="entry name" value="RNaseH-like_sf"/>
</dbReference>
<gene>
    <name evidence="3" type="ORF">NBR_LOCUS15716</name>
</gene>
<dbReference type="Gene3D" id="3.30.420.10">
    <property type="entry name" value="Ribonuclease H-like superfamily/Ribonuclease H"/>
    <property type="match status" value="1"/>
</dbReference>
<evidence type="ECO:0000313" key="3">
    <source>
        <dbReference type="EMBL" id="VDL79310.1"/>
    </source>
</evidence>
<evidence type="ECO:0000313" key="5">
    <source>
        <dbReference type="WBParaSite" id="NBR_0001571501-mRNA-1"/>
    </source>
</evidence>
<protein>
    <submittedName>
        <fullName evidence="5">RNase H domain-containing protein</fullName>
    </submittedName>
</protein>
<name>A0A0N4YG04_NIPBR</name>
<reference evidence="5" key="1">
    <citation type="submission" date="2017-02" db="UniProtKB">
        <authorList>
            <consortium name="WormBaseParasite"/>
        </authorList>
    </citation>
    <scope>IDENTIFICATION</scope>
</reference>
<evidence type="ECO:0000256" key="1">
    <source>
        <dbReference type="SAM" id="MobiDB-lite"/>
    </source>
</evidence>
<evidence type="ECO:0000259" key="2">
    <source>
        <dbReference type="PROSITE" id="PS50879"/>
    </source>
</evidence>
<feature type="compositionally biased region" description="Basic and acidic residues" evidence="1">
    <location>
        <begin position="104"/>
        <end position="114"/>
    </location>
</feature>
<sequence>MRDSSKGRFAREYEKVRELALRFPKGVAFEHVHGHDDHLGNQEADRLAREATEDARQTRSASARVFGRRVHQQTTVPYKKMSRSMSRPKYTRNAYPIGKPQRKINRESRERSRNNDALYVQSHSAFVAGRRGSDEIK</sequence>
<dbReference type="InterPro" id="IPR036397">
    <property type="entry name" value="RNaseH_sf"/>
</dbReference>
<dbReference type="InterPro" id="IPR002156">
    <property type="entry name" value="RNaseH_domain"/>
</dbReference>
<dbReference type="GO" id="GO:0003676">
    <property type="term" value="F:nucleic acid binding"/>
    <property type="evidence" value="ECO:0007669"/>
    <property type="project" value="InterPro"/>
</dbReference>
<dbReference type="SUPFAM" id="SSF53098">
    <property type="entry name" value="Ribonuclease H-like"/>
    <property type="match status" value="1"/>
</dbReference>
<dbReference type="WBParaSite" id="NBR_0001571501-mRNA-1">
    <property type="protein sequence ID" value="NBR_0001571501-mRNA-1"/>
    <property type="gene ID" value="NBR_0001571501"/>
</dbReference>
<feature type="region of interest" description="Disordered" evidence="1">
    <location>
        <begin position="52"/>
        <end position="117"/>
    </location>
</feature>
<dbReference type="STRING" id="27835.A0A0N4YG04"/>
<organism evidence="5">
    <name type="scientific">Nippostrongylus brasiliensis</name>
    <name type="common">Rat hookworm</name>
    <dbReference type="NCBI Taxonomy" id="27835"/>
    <lineage>
        <taxon>Eukaryota</taxon>
        <taxon>Metazoa</taxon>
        <taxon>Ecdysozoa</taxon>
        <taxon>Nematoda</taxon>
        <taxon>Chromadorea</taxon>
        <taxon>Rhabditida</taxon>
        <taxon>Rhabditina</taxon>
        <taxon>Rhabditomorpha</taxon>
        <taxon>Strongyloidea</taxon>
        <taxon>Heligmosomidae</taxon>
        <taxon>Nippostrongylus</taxon>
    </lineage>
</organism>
<reference evidence="3 4" key="2">
    <citation type="submission" date="2018-11" db="EMBL/GenBank/DDBJ databases">
        <authorList>
            <consortium name="Pathogen Informatics"/>
        </authorList>
    </citation>
    <scope>NUCLEOTIDE SEQUENCE [LARGE SCALE GENOMIC DNA]</scope>
</reference>
<keyword evidence="4" id="KW-1185">Reference proteome</keyword>
<dbReference type="PROSITE" id="PS50879">
    <property type="entry name" value="RNASE_H_1"/>
    <property type="match status" value="1"/>
</dbReference>
<accession>A0A0N4YG04</accession>
<dbReference type="AlphaFoldDB" id="A0A0N4YG04"/>
<dbReference type="EMBL" id="UYSL01021855">
    <property type="protein sequence ID" value="VDL79310.1"/>
    <property type="molecule type" value="Genomic_DNA"/>
</dbReference>